<dbReference type="EMBL" id="KN124024">
    <property type="protein sequence ID" value="KFO22525.1"/>
    <property type="molecule type" value="Genomic_DNA"/>
</dbReference>
<feature type="compositionally biased region" description="Polar residues" evidence="1">
    <location>
        <begin position="344"/>
        <end position="353"/>
    </location>
</feature>
<evidence type="ECO:0000313" key="3">
    <source>
        <dbReference type="EMBL" id="KFO22525.1"/>
    </source>
</evidence>
<feature type="compositionally biased region" description="Gly residues" evidence="1">
    <location>
        <begin position="229"/>
        <end position="239"/>
    </location>
</feature>
<dbReference type="Proteomes" id="UP000028990">
    <property type="component" value="Unassembled WGS sequence"/>
</dbReference>
<feature type="compositionally biased region" description="Low complexity" evidence="1">
    <location>
        <begin position="1101"/>
        <end position="1121"/>
    </location>
</feature>
<dbReference type="Pfam" id="PF07263">
    <property type="entry name" value="DMP1"/>
    <property type="match status" value="1"/>
</dbReference>
<dbReference type="GO" id="GO:0031012">
    <property type="term" value="C:extracellular matrix"/>
    <property type="evidence" value="ECO:0007669"/>
    <property type="project" value="TreeGrafter"/>
</dbReference>
<dbReference type="PANTHER" id="PTHR23400:SF0">
    <property type="entry name" value="DENTIN MATRIX ACIDIC PHOSPHOPROTEIN 1"/>
    <property type="match status" value="1"/>
</dbReference>
<dbReference type="GO" id="GO:0030198">
    <property type="term" value="P:extracellular matrix organization"/>
    <property type="evidence" value="ECO:0007669"/>
    <property type="project" value="InterPro"/>
</dbReference>
<feature type="compositionally biased region" description="Acidic residues" evidence="1">
    <location>
        <begin position="1178"/>
        <end position="1188"/>
    </location>
</feature>
<feature type="compositionally biased region" description="Basic and acidic residues" evidence="1">
    <location>
        <begin position="359"/>
        <end position="381"/>
    </location>
</feature>
<feature type="compositionally biased region" description="Basic and acidic residues" evidence="1">
    <location>
        <begin position="1152"/>
        <end position="1177"/>
    </location>
</feature>
<proteinExistence type="predicted"/>
<dbReference type="InterPro" id="IPR009889">
    <property type="entry name" value="DMP1"/>
</dbReference>
<dbReference type="GO" id="GO:0001503">
    <property type="term" value="P:ossification"/>
    <property type="evidence" value="ECO:0007669"/>
    <property type="project" value="InterPro"/>
</dbReference>
<keyword evidence="4" id="KW-1185">Reference proteome</keyword>
<feature type="chain" id="PRO_5001871141" evidence="2">
    <location>
        <begin position="17"/>
        <end position="1188"/>
    </location>
</feature>
<accession>A0A091CXB4</accession>
<feature type="compositionally biased region" description="Low complexity" evidence="1">
    <location>
        <begin position="1014"/>
        <end position="1033"/>
    </location>
</feature>
<feature type="compositionally biased region" description="Acidic residues" evidence="1">
    <location>
        <begin position="859"/>
        <end position="868"/>
    </location>
</feature>
<feature type="signal peptide" evidence="2">
    <location>
        <begin position="1"/>
        <end position="16"/>
    </location>
</feature>
<feature type="compositionally biased region" description="Polar residues" evidence="1">
    <location>
        <begin position="104"/>
        <end position="143"/>
    </location>
</feature>
<dbReference type="STRING" id="885580.ENSFDAP00000022454"/>
<feature type="compositionally biased region" description="Acidic residues" evidence="1">
    <location>
        <begin position="997"/>
        <end position="1013"/>
    </location>
</feature>
<feature type="compositionally biased region" description="Polar residues" evidence="1">
    <location>
        <begin position="401"/>
        <end position="411"/>
    </location>
</feature>
<evidence type="ECO:0000256" key="2">
    <source>
        <dbReference type="SAM" id="SignalP"/>
    </source>
</evidence>
<feature type="compositionally biased region" description="Acidic residues" evidence="1">
    <location>
        <begin position="792"/>
        <end position="811"/>
    </location>
</feature>
<dbReference type="GO" id="GO:0050840">
    <property type="term" value="F:extracellular matrix binding"/>
    <property type="evidence" value="ECO:0007669"/>
    <property type="project" value="TreeGrafter"/>
</dbReference>
<dbReference type="AlphaFoldDB" id="A0A091CXB4"/>
<evidence type="ECO:0000313" key="4">
    <source>
        <dbReference type="Proteomes" id="UP000028990"/>
    </source>
</evidence>
<feature type="compositionally biased region" description="Basic and acidic residues" evidence="1">
    <location>
        <begin position="268"/>
        <end position="283"/>
    </location>
</feature>
<organism evidence="3 4">
    <name type="scientific">Fukomys damarensis</name>
    <name type="common">Damaraland mole rat</name>
    <name type="synonym">Cryptomys damarensis</name>
    <dbReference type="NCBI Taxonomy" id="885580"/>
    <lineage>
        <taxon>Eukaryota</taxon>
        <taxon>Metazoa</taxon>
        <taxon>Chordata</taxon>
        <taxon>Craniata</taxon>
        <taxon>Vertebrata</taxon>
        <taxon>Euteleostomi</taxon>
        <taxon>Mammalia</taxon>
        <taxon>Eutheria</taxon>
        <taxon>Euarchontoglires</taxon>
        <taxon>Glires</taxon>
        <taxon>Rodentia</taxon>
        <taxon>Hystricomorpha</taxon>
        <taxon>Bathyergidae</taxon>
        <taxon>Fukomys</taxon>
    </lineage>
</organism>
<feature type="compositionally biased region" description="Basic and acidic residues" evidence="1">
    <location>
        <begin position="836"/>
        <end position="847"/>
    </location>
</feature>
<feature type="compositionally biased region" description="Basic and acidic residues" evidence="1">
    <location>
        <begin position="730"/>
        <end position="761"/>
    </location>
</feature>
<evidence type="ECO:0000256" key="1">
    <source>
        <dbReference type="SAM" id="MobiDB-lite"/>
    </source>
</evidence>
<feature type="compositionally biased region" description="Basic and acidic residues" evidence="1">
    <location>
        <begin position="466"/>
        <end position="495"/>
    </location>
</feature>
<feature type="compositionally biased region" description="Basic and acidic residues" evidence="1">
    <location>
        <begin position="986"/>
        <end position="996"/>
    </location>
</feature>
<feature type="region of interest" description="Disordered" evidence="1">
    <location>
        <begin position="27"/>
        <end position="517"/>
    </location>
</feature>
<feature type="region of interest" description="Disordered" evidence="1">
    <location>
        <begin position="725"/>
        <end position="1188"/>
    </location>
</feature>
<feature type="compositionally biased region" description="Acidic residues" evidence="1">
    <location>
        <begin position="954"/>
        <end position="967"/>
    </location>
</feature>
<feature type="compositionally biased region" description="Basic and acidic residues" evidence="1">
    <location>
        <begin position="91"/>
        <end position="102"/>
    </location>
</feature>
<name>A0A091CXB4_FUKDA</name>
<sequence length="1188" mass="125632">KMKIIIYFCIWAATWAIPNELDANDTTGEHGFSPHEGELRQQPTKDSCTGEGTGCEWAHGGGSDPSSTHPTSGNEEQGAEEESGGAGEQETYDRAGVHREEDNSTANGIRGQENTISRAAAVNESNSDGHTDQNTQTGDTGNAGQDEGATVAPESGPPAAGSNNNIGGDDETGGNGGDPSGTTAQREGEGNGNQAAEAAPGNGKDAALEGSDGSPSGDGADDEDKGSGDGEGGEVGNGREGSDNSRGQEGQSPGKEGDNSIGQSSVSTEDKNSEETGELHKDTDEDSTSNSQEDSDGAPTNDGSPKTEPSDRKSDGVENGVTQEIGPSATGKIQDKTMDVEGPSSGSRSNATEETVEISGDKDSKGPHGVSRGDIKTHGEEDGTAGPGPKPVPGDKVGPSTARSGSNSDGYNSYDLDDTSMQGDDPDSSDESHGSDGSDSEGDDGGSSRGDDAHTSDESTDGVTTRTEKRGKGQETPTPEERTTGSRADTAETVKDPASLPGWLGAEPKSLRENPKGRSFGIRVSATDQILGFSNSHLYIELKLSTEICIDFVGRVGSKSVQHKPPLEGGSQQQQRPEPSRVDIWCPPQDGSISHEWTDEDRSCLSHQRPHPIYPHPHPGLPAMCWGTSSTTPGVCPPPPLLASWLLLYLDPQCRDTGDLKDRAEVKISRGITPNYEDQHLADASLGAILCSSTVILVSSGSLSVTQAHGVSVDEDSVSVVARYQNTESKSSEERKENSESSEESKVSSEEQANEDPRDSTETEEDLTSDDGHYVSRPTGGLSRSAGKEGDDKEDDEDDSGDDTFGDEDNDLGPKQGLEGGISRLGNEEDSADTTQSREDSASREDSIQYPASDSRDLDGEDGVDSESDEHWLGGGSEGDSSHGDGSEFHEDGVQNDHPDSTRSEGGSSRMDSAGVKSKESQGDSKQEGTQDSGDKQSVESPSRKFFRKSHISEEDDRGDLEDSDTIEDLRSDSTENTNSQEDGPDQSREDSKSDSQEDSSESQSQEDVEDLPDPSSESSQEVDPSPQESSSESQEEVMGESRGDNPDATSQEDSNSSEEDILNTFSSSESESREQQADSESNESLRFSEESRESPEDDNSSSQEGLQSQSTSTESQSQESRSGEDGDSDSQDSSRSKEDSNSTESTSSSEEDIHPKNMESESRKLTMDSYHNKPMGDQDDNDCQDGY</sequence>
<feature type="compositionally biased region" description="Basic and acidic residues" evidence="1">
    <location>
        <begin position="917"/>
        <end position="938"/>
    </location>
</feature>
<protein>
    <submittedName>
        <fullName evidence="3">Dentin matrix acidic phosphoprotein 1</fullName>
    </submittedName>
</protein>
<dbReference type="PANTHER" id="PTHR23400">
    <property type="entry name" value="DENTIN MATRIX ACIDIC PHOSPHOPROTEIN 1"/>
    <property type="match status" value="1"/>
</dbReference>
<feature type="region of interest" description="Disordered" evidence="1">
    <location>
        <begin position="559"/>
        <end position="583"/>
    </location>
</feature>
<feature type="compositionally biased region" description="Low complexity" evidence="1">
    <location>
        <begin position="192"/>
        <end position="203"/>
    </location>
</feature>
<gene>
    <name evidence="3" type="ORF">H920_16093</name>
</gene>
<reference evidence="3 4" key="1">
    <citation type="submission" date="2013-11" db="EMBL/GenBank/DDBJ databases">
        <title>The Damaraland mole rat (Fukomys damarensis) genome and evolution of African mole rats.</title>
        <authorList>
            <person name="Gladyshev V.N."/>
            <person name="Fang X."/>
        </authorList>
    </citation>
    <scope>NUCLEOTIDE SEQUENCE [LARGE SCALE GENOMIC DNA]</scope>
    <source>
        <tissue evidence="3">Liver</tissue>
    </source>
</reference>
<dbReference type="eggNOG" id="ENOG502S0YS">
    <property type="taxonomic scope" value="Eukaryota"/>
</dbReference>
<feature type="non-terminal residue" evidence="3">
    <location>
        <position position="1"/>
    </location>
</feature>
<feature type="compositionally biased region" description="Basic and acidic residues" evidence="1">
    <location>
        <begin position="880"/>
        <end position="903"/>
    </location>
</feature>
<keyword evidence="2" id="KW-0732">Signal</keyword>